<proteinExistence type="predicted"/>
<evidence type="ECO:0000313" key="1">
    <source>
        <dbReference type="EMBL" id="KOF96128.1"/>
    </source>
</evidence>
<name>A0A0L8I3Q9_OCTBM</name>
<organism evidence="1">
    <name type="scientific">Octopus bimaculoides</name>
    <name type="common">California two-spotted octopus</name>
    <dbReference type="NCBI Taxonomy" id="37653"/>
    <lineage>
        <taxon>Eukaryota</taxon>
        <taxon>Metazoa</taxon>
        <taxon>Spiralia</taxon>
        <taxon>Lophotrochozoa</taxon>
        <taxon>Mollusca</taxon>
        <taxon>Cephalopoda</taxon>
        <taxon>Coleoidea</taxon>
        <taxon>Octopodiformes</taxon>
        <taxon>Octopoda</taxon>
        <taxon>Incirrata</taxon>
        <taxon>Octopodidae</taxon>
        <taxon>Octopus</taxon>
    </lineage>
</organism>
<gene>
    <name evidence="1" type="ORF">OCBIM_22036282mg</name>
</gene>
<dbReference type="EMBL" id="KQ416628">
    <property type="protein sequence ID" value="KOF96128.1"/>
    <property type="molecule type" value="Genomic_DNA"/>
</dbReference>
<accession>A0A0L8I3Q9</accession>
<reference evidence="1" key="1">
    <citation type="submission" date="2015-07" db="EMBL/GenBank/DDBJ databases">
        <title>MeaNS - Measles Nucleotide Surveillance Program.</title>
        <authorList>
            <person name="Tran T."/>
            <person name="Druce J."/>
        </authorList>
    </citation>
    <scope>NUCLEOTIDE SEQUENCE</scope>
    <source>
        <strain evidence="1">UCB-OBI-ISO-001</strain>
        <tissue evidence="1">Gonad</tissue>
    </source>
</reference>
<protein>
    <submittedName>
        <fullName evidence="1">Uncharacterized protein</fullName>
    </submittedName>
</protein>
<dbReference type="AlphaFoldDB" id="A0A0L8I3Q9"/>
<sequence length="95" mass="11053">MLSLLHCNGRHSRQSLIPHILQLALLSRTTILTAFLSTLTFEQLHGLRRKRRRRIIKTCLSVMTHSPAYYFVLPPELTTYTDSTAKLMTNHFPIY</sequence>